<evidence type="ECO:0000256" key="3">
    <source>
        <dbReference type="SAM" id="SignalP"/>
    </source>
</evidence>
<keyword evidence="2" id="KW-0812">Transmembrane</keyword>
<dbReference type="AlphaFoldDB" id="L8GFP7"/>
<feature type="chain" id="PRO_5003989712" evidence="3">
    <location>
        <begin position="26"/>
        <end position="353"/>
    </location>
</feature>
<accession>L8GFP7</accession>
<dbReference type="Proteomes" id="UP000011083">
    <property type="component" value="Unassembled WGS sequence"/>
</dbReference>
<evidence type="ECO:0000313" key="5">
    <source>
        <dbReference type="Proteomes" id="UP000011083"/>
    </source>
</evidence>
<dbReference type="EMBL" id="KB008148">
    <property type="protein sequence ID" value="ELR11543.1"/>
    <property type="molecule type" value="Genomic_DNA"/>
</dbReference>
<reference evidence="4 5" key="1">
    <citation type="journal article" date="2013" name="Genome Biol.">
        <title>Genome of Acanthamoeba castellanii highlights extensive lateral gene transfer and early evolution of tyrosine kinase signaling.</title>
        <authorList>
            <person name="Clarke M."/>
            <person name="Lohan A.J."/>
            <person name="Liu B."/>
            <person name="Lagkouvardos I."/>
            <person name="Roy S."/>
            <person name="Zafar N."/>
            <person name="Bertelli C."/>
            <person name="Schilde C."/>
            <person name="Kianianmomeni A."/>
            <person name="Burglin T.R."/>
            <person name="Frech C."/>
            <person name="Turcotte B."/>
            <person name="Kopec K.O."/>
            <person name="Synnott J.M."/>
            <person name="Choo C."/>
            <person name="Paponov I."/>
            <person name="Finkler A."/>
            <person name="Soon Heng Tan C."/>
            <person name="Hutchins A.P."/>
            <person name="Weinmeier T."/>
            <person name="Rattei T."/>
            <person name="Chu J.S."/>
            <person name="Gimenez G."/>
            <person name="Irimia M."/>
            <person name="Rigden D.J."/>
            <person name="Fitzpatrick D.A."/>
            <person name="Lorenzo-Morales J."/>
            <person name="Bateman A."/>
            <person name="Chiu C.H."/>
            <person name="Tang P."/>
            <person name="Hegemann P."/>
            <person name="Fromm H."/>
            <person name="Raoult D."/>
            <person name="Greub G."/>
            <person name="Miranda-Saavedra D."/>
            <person name="Chen N."/>
            <person name="Nash P."/>
            <person name="Ginger M.L."/>
            <person name="Horn M."/>
            <person name="Schaap P."/>
            <person name="Caler L."/>
            <person name="Loftus B."/>
        </authorList>
    </citation>
    <scope>NUCLEOTIDE SEQUENCE [LARGE SCALE GENOMIC DNA]</scope>
    <source>
        <strain evidence="4 5">Neff</strain>
    </source>
</reference>
<dbReference type="RefSeq" id="XP_004333556.1">
    <property type="nucleotide sequence ID" value="XM_004333508.1"/>
</dbReference>
<feature type="region of interest" description="Disordered" evidence="1">
    <location>
        <begin position="30"/>
        <end position="58"/>
    </location>
</feature>
<keyword evidence="2" id="KW-0472">Membrane</keyword>
<feature type="transmembrane region" description="Helical" evidence="2">
    <location>
        <begin position="327"/>
        <end position="349"/>
    </location>
</feature>
<evidence type="ECO:0000256" key="1">
    <source>
        <dbReference type="SAM" id="MobiDB-lite"/>
    </source>
</evidence>
<organism evidence="4 5">
    <name type="scientific">Acanthamoeba castellanii (strain ATCC 30010 / Neff)</name>
    <dbReference type="NCBI Taxonomy" id="1257118"/>
    <lineage>
        <taxon>Eukaryota</taxon>
        <taxon>Amoebozoa</taxon>
        <taxon>Discosea</taxon>
        <taxon>Longamoebia</taxon>
        <taxon>Centramoebida</taxon>
        <taxon>Acanthamoebidae</taxon>
        <taxon>Acanthamoeba</taxon>
    </lineage>
</organism>
<evidence type="ECO:0000256" key="2">
    <source>
        <dbReference type="SAM" id="Phobius"/>
    </source>
</evidence>
<dbReference type="VEuPathDB" id="AmoebaDB:ACA1_257020"/>
<evidence type="ECO:0000313" key="4">
    <source>
        <dbReference type="EMBL" id="ELR11543.1"/>
    </source>
</evidence>
<gene>
    <name evidence="4" type="ORF">ACA1_257020</name>
</gene>
<keyword evidence="5" id="KW-1185">Reference proteome</keyword>
<proteinExistence type="predicted"/>
<protein>
    <submittedName>
        <fullName evidence="4">Uncharacterized protein</fullName>
    </submittedName>
</protein>
<sequence length="353" mass="38063">MAIKSMTWTLLLVLLSTCLLALVAAQTPAPETSPVPEASPSEPAPSPPAEGGGDGGDLETILTPALDLQNGFKLTDDGTGFIASHGNSRFTMRLTCLREVGKGGGGAVQEAALALGQKQVIRPQALWDPDLDSVYSEFSQNVGIAKPEGAVFNWNIKSFIDKYHMEAVPGSKQFIALLPGNVKANIQIEWPVKSYLNGFQVCTEVTWDIADEDFYMFMNNNTLPGQKKNLTAEPTVSYTVAKDSKGRTTGFTLNGPYTFAYLWPGRGGFTFLSKNPYAKSGEPHFANLNVTLNKAKWTQKGSVEVVVTSDRAAEKIMLDPLMDIEGGWASGLLPNLALLLAVLFSYASLSHLL</sequence>
<dbReference type="KEGG" id="acan:ACA1_257020"/>
<feature type="compositionally biased region" description="Low complexity" evidence="1">
    <location>
        <begin position="30"/>
        <end position="41"/>
    </location>
</feature>
<name>L8GFP7_ACACF</name>
<keyword evidence="2" id="KW-1133">Transmembrane helix</keyword>
<dbReference type="GeneID" id="14912139"/>
<keyword evidence="3" id="KW-0732">Signal</keyword>
<feature type="signal peptide" evidence="3">
    <location>
        <begin position="1"/>
        <end position="25"/>
    </location>
</feature>